<feature type="binding site" evidence="9">
    <location>
        <begin position="110"/>
        <end position="117"/>
    </location>
    <ligand>
        <name>GTP</name>
        <dbReference type="ChEBI" id="CHEBI:37565"/>
    </ligand>
</feature>
<comment type="subunit">
    <text evidence="9">Part of the signal recognition particle protein translocation system, which is composed of SRP and FtsY.</text>
</comment>
<evidence type="ECO:0000256" key="5">
    <source>
        <dbReference type="ARBA" id="ARBA00023134"/>
    </source>
</evidence>
<comment type="caution">
    <text evidence="12">The sequence shown here is derived from an EMBL/GenBank/DDBJ whole genome shotgun (WGS) entry which is preliminary data.</text>
</comment>
<name>A0A087DFH0_9BIFI</name>
<dbReference type="SUPFAM" id="SSF52540">
    <property type="entry name" value="P-loop containing nucleoside triphosphate hydrolases"/>
    <property type="match status" value="1"/>
</dbReference>
<dbReference type="SUPFAM" id="SSF47446">
    <property type="entry name" value="Signal peptide-binding domain"/>
    <property type="match status" value="1"/>
</dbReference>
<dbReference type="Pfam" id="PF02881">
    <property type="entry name" value="SRP54_N"/>
    <property type="match status" value="1"/>
</dbReference>
<dbReference type="InterPro" id="IPR036891">
    <property type="entry name" value="Signal_recog_part_SRP54_M_sf"/>
</dbReference>
<comment type="domain">
    <text evidence="9">Composed of three domains: the N-terminal N domain, which is responsible for interactions with the ribosome, the central G domain, which binds GTP, and the C-terminal M domain, which binds the RNA and the signal sequence of the RNC.</text>
</comment>
<dbReference type="PROSITE" id="PS00300">
    <property type="entry name" value="SRP54"/>
    <property type="match status" value="1"/>
</dbReference>
<proteinExistence type="inferred from homology"/>
<evidence type="ECO:0000256" key="1">
    <source>
        <dbReference type="ARBA" id="ARBA00005450"/>
    </source>
</evidence>
<evidence type="ECO:0000313" key="12">
    <source>
        <dbReference type="EMBL" id="KFI94270.1"/>
    </source>
</evidence>
<dbReference type="InterPro" id="IPR042101">
    <property type="entry name" value="SRP54_N_sf"/>
</dbReference>
<feature type="region of interest" description="Disordered" evidence="10">
    <location>
        <begin position="164"/>
        <end position="184"/>
    </location>
</feature>
<dbReference type="InterPro" id="IPR000897">
    <property type="entry name" value="SRP54_GTPase_dom"/>
</dbReference>
<dbReference type="InterPro" id="IPR013822">
    <property type="entry name" value="Signal_recog_particl_SRP54_hlx"/>
</dbReference>
<evidence type="ECO:0000313" key="13">
    <source>
        <dbReference type="Proteomes" id="UP000029004"/>
    </source>
</evidence>
<keyword evidence="13" id="KW-1185">Reference proteome</keyword>
<comment type="similarity">
    <text evidence="1 9">Belongs to the GTP-binding SRP family. SRP54 subfamily.</text>
</comment>
<feature type="binding site" evidence="9">
    <location>
        <begin position="208"/>
        <end position="212"/>
    </location>
    <ligand>
        <name>GTP</name>
        <dbReference type="ChEBI" id="CHEBI:37565"/>
    </ligand>
</feature>
<feature type="binding site" evidence="9">
    <location>
        <begin position="266"/>
        <end position="269"/>
    </location>
    <ligand>
        <name>GTP</name>
        <dbReference type="ChEBI" id="CHEBI:37565"/>
    </ligand>
</feature>
<dbReference type="SMART" id="SM00963">
    <property type="entry name" value="SRP54_N"/>
    <property type="match status" value="1"/>
</dbReference>
<dbReference type="Gene3D" id="1.20.120.140">
    <property type="entry name" value="Signal recognition particle SRP54, nucleotide-binding domain"/>
    <property type="match status" value="1"/>
</dbReference>
<dbReference type="EC" id="3.6.5.4" evidence="9"/>
<protein>
    <recommendedName>
        <fullName evidence="9">Signal recognition particle protein</fullName>
        <ecNumber evidence="9">3.6.5.4</ecNumber>
    </recommendedName>
    <alternativeName>
        <fullName evidence="9">Fifty-four homolog</fullName>
    </alternativeName>
</protein>
<evidence type="ECO:0000256" key="7">
    <source>
        <dbReference type="ARBA" id="ARBA00023274"/>
    </source>
</evidence>
<organism evidence="12 13">
    <name type="scientific">Bifidobacterium stellenboschense</name>
    <dbReference type="NCBI Taxonomy" id="762211"/>
    <lineage>
        <taxon>Bacteria</taxon>
        <taxon>Bacillati</taxon>
        <taxon>Actinomycetota</taxon>
        <taxon>Actinomycetes</taxon>
        <taxon>Bifidobacteriales</taxon>
        <taxon>Bifidobacteriaceae</taxon>
        <taxon>Bifidobacterium</taxon>
    </lineage>
</organism>
<dbReference type="SMART" id="SM00962">
    <property type="entry name" value="SRP54"/>
    <property type="match status" value="1"/>
</dbReference>
<dbReference type="EMBL" id="JGZP01000024">
    <property type="protein sequence ID" value="KFI94270.1"/>
    <property type="molecule type" value="Genomic_DNA"/>
</dbReference>
<sequence length="583" mass="62495">MAAFSSLTDKLSNAFKHLKSKGKLSETDIDGTIREIRRALLDADVALDVVRPFTARVRERALGTEVSDALNPAQQVVKIVNEELTAILGAGVDRPLNFAKNPPTIIMLAGLQGAGKTTLAGKLGYWLKDAGHTPLLVAADLQRPNAVTQLQVVGERAGVPVYAPEKGVQSDGGDAVSAPGQTTGDPVKVARDSIAFAKQKLYDTVIIDTAGRLGVDEELMKQARDIRDAVNPNEILFVIDAMIGQDAVRTAKAFDEGVDFTGVVLSKLDGDARGGAALSVASVTGKPILFASNGEGLKDFEVFHPDRMASRILDMGDILTLIEQAQKQFDEKQAREAAAKMAEGEFGLDDFLEQLQQVRKLGSMKSLLGMIPGMAAHRKELEQFDEREIDRTEAIIRSMTPEERRNPKIINGSRRARIAYGSGNTVSAVNALLQRFEQAAKMMKRMSNKAGLGGGVPGFGGSMGGGKKNKKAKGKNKNKKGRSGNPMKREAEEKALRDRLSGKKSGGSAFAKPQNPALPAGLQQALDANGGELPPNLAAAWPVCCGRPRISSPCQGSCRRRRLRGSPSLVGLSPSRLRRQPPR</sequence>
<dbReference type="InterPro" id="IPR004780">
    <property type="entry name" value="SRP"/>
</dbReference>
<evidence type="ECO:0000256" key="2">
    <source>
        <dbReference type="ARBA" id="ARBA00022741"/>
    </source>
</evidence>
<dbReference type="NCBIfam" id="TIGR00959">
    <property type="entry name" value="ffh"/>
    <property type="match status" value="1"/>
</dbReference>
<feature type="region of interest" description="Disordered" evidence="10">
    <location>
        <begin position="451"/>
        <end position="516"/>
    </location>
</feature>
<keyword evidence="7 9" id="KW-0687">Ribonucleoprotein</keyword>
<dbReference type="Pfam" id="PF00448">
    <property type="entry name" value="SRP54"/>
    <property type="match status" value="1"/>
</dbReference>
<evidence type="ECO:0000259" key="11">
    <source>
        <dbReference type="PROSITE" id="PS00300"/>
    </source>
</evidence>
<dbReference type="CDD" id="cd18539">
    <property type="entry name" value="SRP_G"/>
    <property type="match status" value="1"/>
</dbReference>
<feature type="region of interest" description="Disordered" evidence="10">
    <location>
        <begin position="548"/>
        <end position="583"/>
    </location>
</feature>
<feature type="compositionally biased region" description="Basic and acidic residues" evidence="10">
    <location>
        <begin position="487"/>
        <end position="501"/>
    </location>
</feature>
<comment type="subcellular location">
    <subcellularLocation>
        <location evidence="9">Cytoplasm</location>
    </subcellularLocation>
    <text evidence="9">The SRP-RNC complex is targeted to the cytoplasmic membrane.</text>
</comment>
<feature type="compositionally biased region" description="Gly residues" evidence="10">
    <location>
        <begin position="451"/>
        <end position="466"/>
    </location>
</feature>
<dbReference type="STRING" id="762211.BSTEL_2142"/>
<evidence type="ECO:0000256" key="10">
    <source>
        <dbReference type="SAM" id="MobiDB-lite"/>
    </source>
</evidence>
<reference evidence="12 13" key="1">
    <citation type="submission" date="2014-03" db="EMBL/GenBank/DDBJ databases">
        <title>Genomics of Bifidobacteria.</title>
        <authorList>
            <person name="Ventura M."/>
            <person name="Milani C."/>
            <person name="Lugli G.A."/>
        </authorList>
    </citation>
    <scope>NUCLEOTIDE SEQUENCE [LARGE SCALE GENOMIC DNA]</scope>
    <source>
        <strain evidence="12 13">DSM 23968</strain>
    </source>
</reference>
<dbReference type="Gene3D" id="3.40.50.300">
    <property type="entry name" value="P-loop containing nucleotide triphosphate hydrolases"/>
    <property type="match status" value="1"/>
</dbReference>
<dbReference type="GO" id="GO:0006614">
    <property type="term" value="P:SRP-dependent cotranslational protein targeting to membrane"/>
    <property type="evidence" value="ECO:0007669"/>
    <property type="project" value="InterPro"/>
</dbReference>
<dbReference type="InterPro" id="IPR004125">
    <property type="entry name" value="Signal_recog_particle_SRP54_M"/>
</dbReference>
<gene>
    <name evidence="9" type="primary">ffh</name>
    <name evidence="12" type="ORF">BSTEL_2142</name>
</gene>
<keyword evidence="3 9" id="KW-0378">Hydrolase</keyword>
<dbReference type="GO" id="GO:0005525">
    <property type="term" value="F:GTP binding"/>
    <property type="evidence" value="ECO:0007669"/>
    <property type="project" value="UniProtKB-UniRule"/>
</dbReference>
<keyword evidence="4 9" id="KW-0694">RNA-binding</keyword>
<dbReference type="GO" id="GO:0048500">
    <property type="term" value="C:signal recognition particle"/>
    <property type="evidence" value="ECO:0007669"/>
    <property type="project" value="UniProtKB-UniRule"/>
</dbReference>
<keyword evidence="5 9" id="KW-0342">GTP-binding</keyword>
<evidence type="ECO:0000256" key="4">
    <source>
        <dbReference type="ARBA" id="ARBA00022884"/>
    </source>
</evidence>
<keyword evidence="9" id="KW-0963">Cytoplasm</keyword>
<feature type="compositionally biased region" description="Basic residues" evidence="10">
    <location>
        <begin position="467"/>
        <end position="482"/>
    </location>
</feature>
<accession>A0A087DFH0</accession>
<comment type="catalytic activity">
    <reaction evidence="8 9">
        <text>GTP + H2O = GDP + phosphate + H(+)</text>
        <dbReference type="Rhea" id="RHEA:19669"/>
        <dbReference type="ChEBI" id="CHEBI:15377"/>
        <dbReference type="ChEBI" id="CHEBI:15378"/>
        <dbReference type="ChEBI" id="CHEBI:37565"/>
        <dbReference type="ChEBI" id="CHEBI:43474"/>
        <dbReference type="ChEBI" id="CHEBI:58189"/>
        <dbReference type="EC" id="3.6.5.4"/>
    </reaction>
</comment>
<dbReference type="Gene3D" id="1.10.260.30">
    <property type="entry name" value="Signal recognition particle, SRP54 subunit, M-domain"/>
    <property type="match status" value="1"/>
</dbReference>
<dbReference type="GO" id="GO:0008312">
    <property type="term" value="F:7S RNA binding"/>
    <property type="evidence" value="ECO:0007669"/>
    <property type="project" value="InterPro"/>
</dbReference>
<evidence type="ECO:0000256" key="9">
    <source>
        <dbReference type="HAMAP-Rule" id="MF_00306"/>
    </source>
</evidence>
<keyword evidence="2 9" id="KW-0547">Nucleotide-binding</keyword>
<feature type="domain" description="SRP54-type proteins GTP-binding" evidence="11">
    <location>
        <begin position="287"/>
        <end position="300"/>
    </location>
</feature>
<dbReference type="Proteomes" id="UP000029004">
    <property type="component" value="Unassembled WGS sequence"/>
</dbReference>
<evidence type="ECO:0000256" key="6">
    <source>
        <dbReference type="ARBA" id="ARBA00023135"/>
    </source>
</evidence>
<dbReference type="eggNOG" id="COG0541">
    <property type="taxonomic scope" value="Bacteria"/>
</dbReference>
<dbReference type="InterPro" id="IPR027417">
    <property type="entry name" value="P-loop_NTPase"/>
</dbReference>
<dbReference type="AlphaFoldDB" id="A0A087DFH0"/>
<dbReference type="InterPro" id="IPR022941">
    <property type="entry name" value="SRP54"/>
</dbReference>
<dbReference type="HAMAP" id="MF_00306">
    <property type="entry name" value="SRP54"/>
    <property type="match status" value="1"/>
</dbReference>
<dbReference type="PANTHER" id="PTHR11564">
    <property type="entry name" value="SIGNAL RECOGNITION PARTICLE 54K PROTEIN SRP54"/>
    <property type="match status" value="1"/>
</dbReference>
<dbReference type="InterPro" id="IPR003593">
    <property type="entry name" value="AAA+_ATPase"/>
</dbReference>
<dbReference type="Pfam" id="PF02978">
    <property type="entry name" value="SRP_SPB"/>
    <property type="match status" value="1"/>
</dbReference>
<comment type="function">
    <text evidence="9">Involved in targeting and insertion of nascent membrane proteins into the cytoplasmic membrane. Binds to the hydrophobic signal sequence of the ribosome-nascent chain (RNC) as it emerges from the ribosomes. The SRP-RNC complex is then targeted to the cytoplasmic membrane where it interacts with the SRP receptor FtsY.</text>
</comment>
<evidence type="ECO:0000256" key="8">
    <source>
        <dbReference type="ARBA" id="ARBA00048027"/>
    </source>
</evidence>
<dbReference type="GO" id="GO:0003924">
    <property type="term" value="F:GTPase activity"/>
    <property type="evidence" value="ECO:0007669"/>
    <property type="project" value="UniProtKB-UniRule"/>
</dbReference>
<evidence type="ECO:0000256" key="3">
    <source>
        <dbReference type="ARBA" id="ARBA00022801"/>
    </source>
</evidence>
<dbReference type="PANTHER" id="PTHR11564:SF5">
    <property type="entry name" value="SIGNAL RECOGNITION PARTICLE SUBUNIT SRP54"/>
    <property type="match status" value="1"/>
</dbReference>
<dbReference type="SMART" id="SM00382">
    <property type="entry name" value="AAA"/>
    <property type="match status" value="1"/>
</dbReference>
<keyword evidence="6 9" id="KW-0733">Signal recognition particle</keyword>